<protein>
    <submittedName>
        <fullName evidence="2">Uncharacterized protein</fullName>
    </submittedName>
</protein>
<comment type="caution">
    <text evidence="2">The sequence shown here is derived from an EMBL/GenBank/DDBJ whole genome shotgun (WGS) entry which is preliminary data.</text>
</comment>
<name>A0A5C6MSL9_9TELE</name>
<dbReference type="EMBL" id="RHFK02000020">
    <property type="protein sequence ID" value="TWW57739.1"/>
    <property type="molecule type" value="Genomic_DNA"/>
</dbReference>
<accession>A0A5C6MSL9</accession>
<evidence type="ECO:0000313" key="2">
    <source>
        <dbReference type="EMBL" id="TWW57739.1"/>
    </source>
</evidence>
<keyword evidence="1" id="KW-0472">Membrane</keyword>
<proteinExistence type="predicted"/>
<evidence type="ECO:0000313" key="3">
    <source>
        <dbReference type="Proteomes" id="UP000324091"/>
    </source>
</evidence>
<organism evidence="2 3">
    <name type="scientific">Takifugu flavidus</name>
    <name type="common">sansaifugu</name>
    <dbReference type="NCBI Taxonomy" id="433684"/>
    <lineage>
        <taxon>Eukaryota</taxon>
        <taxon>Metazoa</taxon>
        <taxon>Chordata</taxon>
        <taxon>Craniata</taxon>
        <taxon>Vertebrata</taxon>
        <taxon>Euteleostomi</taxon>
        <taxon>Actinopterygii</taxon>
        <taxon>Neopterygii</taxon>
        <taxon>Teleostei</taxon>
        <taxon>Neoteleostei</taxon>
        <taxon>Acanthomorphata</taxon>
        <taxon>Eupercaria</taxon>
        <taxon>Tetraodontiformes</taxon>
        <taxon>Tetradontoidea</taxon>
        <taxon>Tetraodontidae</taxon>
        <taxon>Takifugu</taxon>
    </lineage>
</organism>
<sequence>MSNVSTVWNVLPENSTILFEAEEQQDGYMLLLVVLSILLVATLIFVSVFIACRRGAKVCAG</sequence>
<feature type="transmembrane region" description="Helical" evidence="1">
    <location>
        <begin position="28"/>
        <end position="52"/>
    </location>
</feature>
<dbReference type="AlphaFoldDB" id="A0A5C6MSL9"/>
<gene>
    <name evidence="2" type="ORF">D4764_07G0004580</name>
</gene>
<keyword evidence="3" id="KW-1185">Reference proteome</keyword>
<evidence type="ECO:0000256" key="1">
    <source>
        <dbReference type="SAM" id="Phobius"/>
    </source>
</evidence>
<dbReference type="Proteomes" id="UP000324091">
    <property type="component" value="Chromosome 7"/>
</dbReference>
<reference evidence="2 3" key="1">
    <citation type="submission" date="2019-04" db="EMBL/GenBank/DDBJ databases">
        <title>Chromosome genome assembly for Takifugu flavidus.</title>
        <authorList>
            <person name="Xiao S."/>
        </authorList>
    </citation>
    <scope>NUCLEOTIDE SEQUENCE [LARGE SCALE GENOMIC DNA]</scope>
    <source>
        <strain evidence="2">HTHZ2018</strain>
        <tissue evidence="2">Muscle</tissue>
    </source>
</reference>
<keyword evidence="1" id="KW-0812">Transmembrane</keyword>
<keyword evidence="1" id="KW-1133">Transmembrane helix</keyword>